<protein>
    <recommendedName>
        <fullName evidence="3">DNA-binding protein</fullName>
    </recommendedName>
</protein>
<accession>A0ABW2N6X5</accession>
<keyword evidence="2" id="KW-1185">Reference proteome</keyword>
<evidence type="ECO:0000313" key="2">
    <source>
        <dbReference type="Proteomes" id="UP001596524"/>
    </source>
</evidence>
<reference evidence="2" key="1">
    <citation type="journal article" date="2019" name="Int. J. Syst. Evol. Microbiol.">
        <title>The Global Catalogue of Microorganisms (GCM) 10K type strain sequencing project: providing services to taxonomists for standard genome sequencing and annotation.</title>
        <authorList>
            <consortium name="The Broad Institute Genomics Platform"/>
            <consortium name="The Broad Institute Genome Sequencing Center for Infectious Disease"/>
            <person name="Wu L."/>
            <person name="Ma J."/>
        </authorList>
    </citation>
    <scope>NUCLEOTIDE SEQUENCE [LARGE SCALE GENOMIC DNA]</scope>
    <source>
        <strain evidence="2">FCH27</strain>
    </source>
</reference>
<dbReference type="EMBL" id="JBHTCH010000020">
    <property type="protein sequence ID" value="MFC7361750.1"/>
    <property type="molecule type" value="Genomic_DNA"/>
</dbReference>
<proteinExistence type="predicted"/>
<sequence>MHDPHDWLTQRAAAQVLHEDIGIHRETARRLLVAGAMGLPRNTSLASFHRRDDIDAFVARFRDRPPLPVPDRNLVVVRVGNGRVRLGATAQHQLDRLADGWRMSPKWRALCRGVVAAGGEPAGFLVTLGGFVVAGADIVGAEWAGREGLEPGDPAGSPLLTRFELRSPGQWYAAWSGQQLPSQAGGAALRVWALHDRAPWERTPRDRPSRGRSLG</sequence>
<evidence type="ECO:0000313" key="1">
    <source>
        <dbReference type="EMBL" id="MFC7361750.1"/>
    </source>
</evidence>
<comment type="caution">
    <text evidence="1">The sequence shown here is derived from an EMBL/GenBank/DDBJ whole genome shotgun (WGS) entry which is preliminary data.</text>
</comment>
<name>A0ABW2N6X5_9ACTN</name>
<organism evidence="1 2">
    <name type="scientific">Nocardioides astragali</name>
    <dbReference type="NCBI Taxonomy" id="1776736"/>
    <lineage>
        <taxon>Bacteria</taxon>
        <taxon>Bacillati</taxon>
        <taxon>Actinomycetota</taxon>
        <taxon>Actinomycetes</taxon>
        <taxon>Propionibacteriales</taxon>
        <taxon>Nocardioidaceae</taxon>
        <taxon>Nocardioides</taxon>
    </lineage>
</organism>
<dbReference type="Proteomes" id="UP001596524">
    <property type="component" value="Unassembled WGS sequence"/>
</dbReference>
<evidence type="ECO:0008006" key="3">
    <source>
        <dbReference type="Google" id="ProtNLM"/>
    </source>
</evidence>
<gene>
    <name evidence="1" type="ORF">ACFQO6_15875</name>
</gene>
<dbReference type="RefSeq" id="WP_255892197.1">
    <property type="nucleotide sequence ID" value="NZ_JAFMZM010000006.1"/>
</dbReference>